<dbReference type="AlphaFoldDB" id="A0A4R0GSD2"/>
<accession>A0A4R0GSD2</accession>
<protein>
    <submittedName>
        <fullName evidence="2">XRE family transcriptional regulator</fullName>
    </submittedName>
</protein>
<sequence>MRYRKGPLLTAHGCSPRAPGNSITSSTNGISRFRAGNAGRCFLSDAQWLHFGTEGCCTVHATNGSTVPRRQLGRLLTQLRVDAQVSIEAAAEQLDCSRQKVWRIERGLTPARGPDVRVLCELYRATPDQASVLLGLAEVGRAEGWWHAYGRSIPAWFSLYVGLENVANSVRYYNAELVPGILQTPEYATALFLHNRPELSEEERKKVVNFRIQRQGLLVRRLPPAPELTVMLSEAVLRRPVPGRPVMAGQLRHLLAVGQRHNINIRVLPLAAGPPLAAEAGTFVLLDFPESPLGGPSEPPTVYVEGLTGALYLDQPAEIAAYERVWKGLESAALGEGQSMELIDAILGECYE</sequence>
<dbReference type="Gene3D" id="1.10.260.40">
    <property type="entry name" value="lambda repressor-like DNA-binding domains"/>
    <property type="match status" value="1"/>
</dbReference>
<dbReference type="GO" id="GO:0003677">
    <property type="term" value="F:DNA binding"/>
    <property type="evidence" value="ECO:0007669"/>
    <property type="project" value="InterPro"/>
</dbReference>
<name>A0A4R0GSD2_9ACTN</name>
<dbReference type="InterPro" id="IPR001387">
    <property type="entry name" value="Cro/C1-type_HTH"/>
</dbReference>
<dbReference type="Proteomes" id="UP000292274">
    <property type="component" value="Unassembled WGS sequence"/>
</dbReference>
<comment type="caution">
    <text evidence="2">The sequence shown here is derived from an EMBL/GenBank/DDBJ whole genome shotgun (WGS) entry which is preliminary data.</text>
</comment>
<dbReference type="Pfam" id="PF19054">
    <property type="entry name" value="DUF5753"/>
    <property type="match status" value="1"/>
</dbReference>
<keyword evidence="3" id="KW-1185">Reference proteome</keyword>
<dbReference type="Pfam" id="PF13560">
    <property type="entry name" value="HTH_31"/>
    <property type="match status" value="1"/>
</dbReference>
<organism evidence="2 3">
    <name type="scientific">Micromonospora zingiberis</name>
    <dbReference type="NCBI Taxonomy" id="2053011"/>
    <lineage>
        <taxon>Bacteria</taxon>
        <taxon>Bacillati</taxon>
        <taxon>Actinomycetota</taxon>
        <taxon>Actinomycetes</taxon>
        <taxon>Micromonosporales</taxon>
        <taxon>Micromonosporaceae</taxon>
        <taxon>Micromonospora</taxon>
    </lineage>
</organism>
<feature type="domain" description="HTH cro/C1-type" evidence="1">
    <location>
        <begin position="76"/>
        <end position="130"/>
    </location>
</feature>
<dbReference type="CDD" id="cd00093">
    <property type="entry name" value="HTH_XRE"/>
    <property type="match status" value="1"/>
</dbReference>
<evidence type="ECO:0000313" key="3">
    <source>
        <dbReference type="Proteomes" id="UP000292274"/>
    </source>
</evidence>
<evidence type="ECO:0000313" key="2">
    <source>
        <dbReference type="EMBL" id="TCB99792.1"/>
    </source>
</evidence>
<dbReference type="InterPro" id="IPR043917">
    <property type="entry name" value="DUF5753"/>
</dbReference>
<dbReference type="EMBL" id="SJJR01000002">
    <property type="protein sequence ID" value="TCB99792.1"/>
    <property type="molecule type" value="Genomic_DNA"/>
</dbReference>
<proteinExistence type="predicted"/>
<dbReference type="OrthoDB" id="4518607at2"/>
<reference evidence="2 3" key="1">
    <citation type="submission" date="2019-02" db="EMBL/GenBank/DDBJ databases">
        <title>Jishengella sp. nov., isolated from a root of Zingiber montanum.</title>
        <authorList>
            <person name="Kuncharoen N."/>
            <person name="Kudo T."/>
            <person name="Masahiro Y."/>
            <person name="Ohkuma M."/>
            <person name="Tanasupawat S."/>
        </authorList>
    </citation>
    <scope>NUCLEOTIDE SEQUENCE [LARGE SCALE GENOMIC DNA]</scope>
    <source>
        <strain evidence="2 3">PLAI 1-1</strain>
    </source>
</reference>
<evidence type="ECO:0000259" key="1">
    <source>
        <dbReference type="PROSITE" id="PS50943"/>
    </source>
</evidence>
<dbReference type="SUPFAM" id="SSF47413">
    <property type="entry name" value="lambda repressor-like DNA-binding domains"/>
    <property type="match status" value="1"/>
</dbReference>
<gene>
    <name evidence="2" type="ORF">E0H26_04395</name>
</gene>
<dbReference type="PROSITE" id="PS50943">
    <property type="entry name" value="HTH_CROC1"/>
    <property type="match status" value="1"/>
</dbReference>
<dbReference type="InterPro" id="IPR010982">
    <property type="entry name" value="Lambda_DNA-bd_dom_sf"/>
</dbReference>